<evidence type="ECO:0000256" key="9">
    <source>
        <dbReference type="ARBA" id="ARBA00023237"/>
    </source>
</evidence>
<dbReference type="GO" id="GO:0003774">
    <property type="term" value="F:cytoskeletal motor activity"/>
    <property type="evidence" value="ECO:0007669"/>
    <property type="project" value="InterPro"/>
</dbReference>
<keyword evidence="11" id="KW-0966">Cell projection</keyword>
<comment type="function">
    <text evidence="1">Assembles around the rod to form the L-ring and probably protects the motor/basal body from shearing forces during rotation.</text>
</comment>
<dbReference type="Pfam" id="PF02107">
    <property type="entry name" value="FlgH"/>
    <property type="match status" value="1"/>
</dbReference>
<feature type="compositionally biased region" description="Polar residues" evidence="10">
    <location>
        <begin position="47"/>
        <end position="68"/>
    </location>
</feature>
<feature type="region of interest" description="Disordered" evidence="10">
    <location>
        <begin position="47"/>
        <end position="70"/>
    </location>
</feature>
<dbReference type="GO" id="GO:0009427">
    <property type="term" value="C:bacterial-type flagellum basal body, distal rod, L ring"/>
    <property type="evidence" value="ECO:0007669"/>
    <property type="project" value="InterPro"/>
</dbReference>
<proteinExistence type="inferred from homology"/>
<dbReference type="EMBL" id="PDEA01000001">
    <property type="protein sequence ID" value="PEH90925.1"/>
    <property type="molecule type" value="Genomic_DNA"/>
</dbReference>
<evidence type="ECO:0000256" key="7">
    <source>
        <dbReference type="ARBA" id="ARBA00023136"/>
    </source>
</evidence>
<reference evidence="12" key="1">
    <citation type="submission" date="2017-09" db="EMBL/GenBank/DDBJ databases">
        <title>FDA dAtabase for Regulatory Grade micrObial Sequences (FDA-ARGOS): Supporting development and validation of Infectious Disease Dx tests.</title>
        <authorList>
            <person name="Minogue T."/>
            <person name="Wolcott M."/>
            <person name="Wasieloski L."/>
            <person name="Aguilar W."/>
            <person name="Moore D."/>
            <person name="Tallon L."/>
            <person name="Sadzewicz L."/>
            <person name="Ott S."/>
            <person name="Zhao X."/>
            <person name="Nagaraj S."/>
            <person name="Vavikolanu K."/>
            <person name="Aluvathingal J."/>
            <person name="Nadendla S."/>
            <person name="Sichtig H."/>
        </authorList>
    </citation>
    <scope>NUCLEOTIDE SEQUENCE [LARGE SCALE GENOMIC DNA]</scope>
    <source>
        <strain evidence="12">FDAARGOS_394</strain>
    </source>
</reference>
<sequence>MPRMANIERVNTGSLFNNNTFTSPFNGRARPRNVGDSLKIEIAESMSATSKAKTDASRQNAMANKGPGSNSGTGFLGSILNLDAQASGSDSFSGDGSSSNSSNFTGQIAASVINVLPNGHLVVAGERSIAMNGDAKTLRFSGVVDPRDFRPQNIVASSDVINAKMEVVGRGDVSEAGQRTWLQRVLTNTLAIW</sequence>
<protein>
    <submittedName>
        <fullName evidence="11">Flagellar biosynthesis protein FlgH</fullName>
    </submittedName>
</protein>
<keyword evidence="6" id="KW-0732">Signal</keyword>
<dbReference type="STRING" id="1219032.GCA_001515545_03142"/>
<organism evidence="11 12">
    <name type="scientific">Comamonas terrigena</name>
    <dbReference type="NCBI Taxonomy" id="32013"/>
    <lineage>
        <taxon>Bacteria</taxon>
        <taxon>Pseudomonadati</taxon>
        <taxon>Pseudomonadota</taxon>
        <taxon>Betaproteobacteria</taxon>
        <taxon>Burkholderiales</taxon>
        <taxon>Comamonadaceae</taxon>
        <taxon>Comamonas</taxon>
    </lineage>
</organism>
<keyword evidence="9" id="KW-0998">Cell outer membrane</keyword>
<evidence type="ECO:0000256" key="1">
    <source>
        <dbReference type="ARBA" id="ARBA00002591"/>
    </source>
</evidence>
<evidence type="ECO:0000256" key="2">
    <source>
        <dbReference type="ARBA" id="ARBA00004117"/>
    </source>
</evidence>
<dbReference type="OrthoDB" id="9789463at2"/>
<keyword evidence="12" id="KW-1185">Reference proteome</keyword>
<evidence type="ECO:0000256" key="6">
    <source>
        <dbReference type="ARBA" id="ARBA00022729"/>
    </source>
</evidence>
<accession>A0A2A7V002</accession>
<keyword evidence="8" id="KW-0975">Bacterial flagellum</keyword>
<evidence type="ECO:0000256" key="8">
    <source>
        <dbReference type="ARBA" id="ARBA00023143"/>
    </source>
</evidence>
<dbReference type="GO" id="GO:0016020">
    <property type="term" value="C:membrane"/>
    <property type="evidence" value="ECO:0007669"/>
    <property type="project" value="UniProtKB-SubCell"/>
</dbReference>
<keyword evidence="11" id="KW-0969">Cilium</keyword>
<dbReference type="PANTHER" id="PTHR34933">
    <property type="entry name" value="FLAGELLAR L-RING PROTEIN"/>
    <property type="match status" value="1"/>
</dbReference>
<keyword evidence="7" id="KW-0472">Membrane</keyword>
<dbReference type="GO" id="GO:0071973">
    <property type="term" value="P:bacterial-type flagellum-dependent cell motility"/>
    <property type="evidence" value="ECO:0007669"/>
    <property type="project" value="InterPro"/>
</dbReference>
<evidence type="ECO:0000256" key="3">
    <source>
        <dbReference type="ARBA" id="ARBA00004370"/>
    </source>
</evidence>
<gene>
    <name evidence="11" type="ORF">CRM82_07305</name>
</gene>
<name>A0A2A7V002_COMTR</name>
<keyword evidence="11" id="KW-0282">Flagellum</keyword>
<evidence type="ECO:0000313" key="11">
    <source>
        <dbReference type="EMBL" id="PEH90925.1"/>
    </source>
</evidence>
<dbReference type="PRINTS" id="PR01008">
    <property type="entry name" value="FLGLRINGFLGH"/>
</dbReference>
<evidence type="ECO:0000256" key="5">
    <source>
        <dbReference type="ARBA" id="ARBA00011439"/>
    </source>
</evidence>
<evidence type="ECO:0000256" key="10">
    <source>
        <dbReference type="SAM" id="MobiDB-lite"/>
    </source>
</evidence>
<comment type="similarity">
    <text evidence="4">Belongs to the FlgH family.</text>
</comment>
<dbReference type="Proteomes" id="UP000220246">
    <property type="component" value="Unassembled WGS sequence"/>
</dbReference>
<comment type="subunit">
    <text evidence="5">The basal body constitutes a major portion of the flagellar organelle and consists of four rings (L,P,S, and M) mounted on a central rod.</text>
</comment>
<comment type="subcellular location">
    <subcellularLocation>
        <location evidence="2">Bacterial flagellum basal body</location>
    </subcellularLocation>
    <subcellularLocation>
        <location evidence="3">Membrane</location>
    </subcellularLocation>
</comment>
<dbReference type="AlphaFoldDB" id="A0A2A7V002"/>
<dbReference type="InterPro" id="IPR000527">
    <property type="entry name" value="Flag_Lring"/>
</dbReference>
<dbReference type="PANTHER" id="PTHR34933:SF3">
    <property type="entry name" value="FLAGELLAR L-RING PROTEIN"/>
    <property type="match status" value="1"/>
</dbReference>
<comment type="caution">
    <text evidence="11">The sequence shown here is derived from an EMBL/GenBank/DDBJ whole genome shotgun (WGS) entry which is preliminary data.</text>
</comment>
<evidence type="ECO:0000256" key="4">
    <source>
        <dbReference type="ARBA" id="ARBA00006929"/>
    </source>
</evidence>
<evidence type="ECO:0000313" key="12">
    <source>
        <dbReference type="Proteomes" id="UP000220246"/>
    </source>
</evidence>